<name>A0A151AG62_9EURY</name>
<dbReference type="PATRIC" id="fig|1008153.3.peg.1654"/>
<dbReference type="Proteomes" id="UP000075321">
    <property type="component" value="Unassembled WGS sequence"/>
</dbReference>
<dbReference type="AlphaFoldDB" id="A0A151AG62"/>
<dbReference type="Pfam" id="PF12900">
    <property type="entry name" value="Pyridox_ox_2"/>
    <property type="match status" value="1"/>
</dbReference>
<accession>A0A151AG62</accession>
<organism evidence="1 2">
    <name type="scientific">Halalkalicoccus paucihalophilus</name>
    <dbReference type="NCBI Taxonomy" id="1008153"/>
    <lineage>
        <taxon>Archaea</taxon>
        <taxon>Methanobacteriati</taxon>
        <taxon>Methanobacteriota</taxon>
        <taxon>Stenosarchaea group</taxon>
        <taxon>Halobacteria</taxon>
        <taxon>Halobacteriales</taxon>
        <taxon>Halococcaceae</taxon>
        <taxon>Halalkalicoccus</taxon>
    </lineage>
</organism>
<dbReference type="SUPFAM" id="SSF50475">
    <property type="entry name" value="FMN-binding split barrel"/>
    <property type="match status" value="1"/>
</dbReference>
<proteinExistence type="predicted"/>
<evidence type="ECO:0000313" key="2">
    <source>
        <dbReference type="Proteomes" id="UP000075321"/>
    </source>
</evidence>
<dbReference type="Gene3D" id="2.30.110.10">
    <property type="entry name" value="Electron Transport, Fmn-binding Protein, Chain A"/>
    <property type="match status" value="1"/>
</dbReference>
<reference evidence="1 2" key="1">
    <citation type="submission" date="2016-02" db="EMBL/GenBank/DDBJ databases">
        <title>Genome sequence of Halalkalicoccus paucihalophilus DSM 24557.</title>
        <authorList>
            <person name="Poehlein A."/>
            <person name="Daniel R."/>
        </authorList>
    </citation>
    <scope>NUCLEOTIDE SEQUENCE [LARGE SCALE GENOMIC DNA]</scope>
    <source>
        <strain evidence="1 2">DSM 24557</strain>
    </source>
</reference>
<sequence length="170" mass="18983">MHDVKAVGCVYAVCSRTSRGMTTESFGEITGTGMDREEIEAFLHEQGIGVLSLANNGEAYGVPVSFGYDGEERLYFVFLQVGEESRKEAFAAATERASFTVSDVESKHAWRSVIAHGRIREVDDDEWETVRNSIDDNAWYPSLFSEAEPMRDIQGWVLEIEETSGQKNEG</sequence>
<gene>
    <name evidence="1" type="ORF">HAPAU_16310</name>
</gene>
<keyword evidence="2" id="KW-1185">Reference proteome</keyword>
<dbReference type="EMBL" id="LTAZ01000004">
    <property type="protein sequence ID" value="KYH26532.1"/>
    <property type="molecule type" value="Genomic_DNA"/>
</dbReference>
<dbReference type="InterPro" id="IPR024747">
    <property type="entry name" value="Pyridox_Oxase-rel"/>
</dbReference>
<comment type="caution">
    <text evidence="1">The sequence shown here is derived from an EMBL/GenBank/DDBJ whole genome shotgun (WGS) entry which is preliminary data.</text>
</comment>
<protein>
    <submittedName>
        <fullName evidence="1">Pyridoxamine 5'-phosphate oxidase</fullName>
    </submittedName>
</protein>
<evidence type="ECO:0000313" key="1">
    <source>
        <dbReference type="EMBL" id="KYH26532.1"/>
    </source>
</evidence>
<dbReference type="InterPro" id="IPR012349">
    <property type="entry name" value="Split_barrel_FMN-bd"/>
</dbReference>